<reference evidence="3" key="1">
    <citation type="journal article" date="2020" name="Stud. Mycol.">
        <title>101 Dothideomycetes genomes: a test case for predicting lifestyles and emergence of pathogens.</title>
        <authorList>
            <person name="Haridas S."/>
            <person name="Albert R."/>
            <person name="Binder M."/>
            <person name="Bloem J."/>
            <person name="Labutti K."/>
            <person name="Salamov A."/>
            <person name="Andreopoulos B."/>
            <person name="Baker S."/>
            <person name="Barry K."/>
            <person name="Bills G."/>
            <person name="Bluhm B."/>
            <person name="Cannon C."/>
            <person name="Castanera R."/>
            <person name="Culley D."/>
            <person name="Daum C."/>
            <person name="Ezra D."/>
            <person name="Gonzalez J."/>
            <person name="Henrissat B."/>
            <person name="Kuo A."/>
            <person name="Liang C."/>
            <person name="Lipzen A."/>
            <person name="Lutzoni F."/>
            <person name="Magnuson J."/>
            <person name="Mondo S."/>
            <person name="Nolan M."/>
            <person name="Ohm R."/>
            <person name="Pangilinan J."/>
            <person name="Park H.-J."/>
            <person name="Ramirez L."/>
            <person name="Alfaro M."/>
            <person name="Sun H."/>
            <person name="Tritt A."/>
            <person name="Yoshinaga Y."/>
            <person name="Zwiers L.-H."/>
            <person name="Turgeon B."/>
            <person name="Goodwin S."/>
            <person name="Spatafora J."/>
            <person name="Crous P."/>
            <person name="Grigoriev I."/>
        </authorList>
    </citation>
    <scope>NUCLEOTIDE SEQUENCE</scope>
    <source>
        <strain evidence="3">CBS 627.86</strain>
    </source>
</reference>
<evidence type="ECO:0000313" key="3">
    <source>
        <dbReference type="EMBL" id="KAF2108890.1"/>
    </source>
</evidence>
<dbReference type="Proteomes" id="UP000799770">
    <property type="component" value="Unassembled WGS sequence"/>
</dbReference>
<dbReference type="SUPFAM" id="SSF89372">
    <property type="entry name" value="Fucose-specific lectin"/>
    <property type="match status" value="1"/>
</dbReference>
<dbReference type="OrthoDB" id="5205900at2759"/>
<evidence type="ECO:0008006" key="5">
    <source>
        <dbReference type="Google" id="ProtNLM"/>
    </source>
</evidence>
<proteinExistence type="predicted"/>
<evidence type="ECO:0000313" key="4">
    <source>
        <dbReference type="Proteomes" id="UP000799770"/>
    </source>
</evidence>
<feature type="compositionally biased region" description="Polar residues" evidence="1">
    <location>
        <begin position="117"/>
        <end position="137"/>
    </location>
</feature>
<keyword evidence="2" id="KW-0812">Transmembrane</keyword>
<keyword evidence="4" id="KW-1185">Reference proteome</keyword>
<keyword evidence="2" id="KW-1133">Transmembrane helix</keyword>
<feature type="transmembrane region" description="Helical" evidence="2">
    <location>
        <begin position="82"/>
        <end position="107"/>
    </location>
</feature>
<protein>
    <recommendedName>
        <fullName evidence="5">Fucose-specific lectin</fullName>
    </recommendedName>
</protein>
<dbReference type="AlphaFoldDB" id="A0A6A5YPH4"/>
<feature type="region of interest" description="Disordered" evidence="1">
    <location>
        <begin position="108"/>
        <end position="137"/>
    </location>
</feature>
<dbReference type="Gene3D" id="2.120.10.70">
    <property type="entry name" value="Fucose-specific lectin"/>
    <property type="match status" value="1"/>
</dbReference>
<keyword evidence="2" id="KW-0472">Membrane</keyword>
<evidence type="ECO:0000256" key="1">
    <source>
        <dbReference type="SAM" id="MobiDB-lite"/>
    </source>
</evidence>
<name>A0A6A5YPH4_9PLEO</name>
<accession>A0A6A5YPH4</accession>
<organism evidence="3 4">
    <name type="scientific">Lophiotrema nucula</name>
    <dbReference type="NCBI Taxonomy" id="690887"/>
    <lineage>
        <taxon>Eukaryota</taxon>
        <taxon>Fungi</taxon>
        <taxon>Dikarya</taxon>
        <taxon>Ascomycota</taxon>
        <taxon>Pezizomycotina</taxon>
        <taxon>Dothideomycetes</taxon>
        <taxon>Pleosporomycetidae</taxon>
        <taxon>Pleosporales</taxon>
        <taxon>Lophiotremataceae</taxon>
        <taxon>Lophiotrema</taxon>
    </lineage>
</organism>
<sequence>MDKKTGYSDLEVVRDPRRDLENGHGIEVDQDRMQVVREEDRKRPYEFAEQDYYAPPQYVASVKEKEQVQEKQRILGLKRRTFWILLGVAIFVVIAAAVGGGVGGALANRNKDKKNEQTPLENPNIPSTASPRNKTSPVYQNSSLAAVQWVDQEDVNHYHVFYQYKDKRIVESAWNSTSNGWTVSNVTDDGTDVKLGTGVSATGGYPNKNTSWPGGFVKDVFYATSSGKAFERQSPYKSQVGVWGSDNFSGQFSAANLSSFATYWQQDLVKQSQVFGVLFQDLGANHLNIAKFADGPWEVKGHSISMGDGSPIAVSHTGGDAFDLRLYLGDSDGKLVQYEYDLGSSDISNPQTTAFDLPPQTPLCVSTQNYTSSFKGNTLPDCADNTPNTQLILFATPDRSGLTLVSWNCSSGFLDQTSDIKSLAKSDRTYVGLSSHSDGSVYVMFDGGDGPEMEEWTVPKRAGSGGWQLRGTVPINTTIPATGQSGR</sequence>
<evidence type="ECO:0000256" key="2">
    <source>
        <dbReference type="SAM" id="Phobius"/>
    </source>
</evidence>
<dbReference type="EMBL" id="ML977345">
    <property type="protein sequence ID" value="KAF2108890.1"/>
    <property type="molecule type" value="Genomic_DNA"/>
</dbReference>
<gene>
    <name evidence="3" type="ORF">BDV96DRAFT_652495</name>
</gene>